<organism evidence="6 7">
    <name type="scientific">Pedosphaera parvula (strain Ellin514)</name>
    <dbReference type="NCBI Taxonomy" id="320771"/>
    <lineage>
        <taxon>Bacteria</taxon>
        <taxon>Pseudomonadati</taxon>
        <taxon>Verrucomicrobiota</taxon>
        <taxon>Pedosphaerae</taxon>
        <taxon>Pedosphaerales</taxon>
        <taxon>Pedosphaeraceae</taxon>
        <taxon>Pedosphaera</taxon>
    </lineage>
</organism>
<dbReference type="Pfam" id="PF00196">
    <property type="entry name" value="GerE"/>
    <property type="match status" value="1"/>
</dbReference>
<dbReference type="PRINTS" id="PR00038">
    <property type="entry name" value="HTHLUXR"/>
</dbReference>
<dbReference type="RefSeq" id="WP_007412903.1">
    <property type="nucleotide sequence ID" value="NZ_ABOX02000002.1"/>
</dbReference>
<dbReference type="STRING" id="320771.Cflav_PD5725"/>
<evidence type="ECO:0000313" key="6">
    <source>
        <dbReference type="EMBL" id="EEF63090.1"/>
    </source>
</evidence>
<keyword evidence="7" id="KW-1185">Reference proteome</keyword>
<dbReference type="InterPro" id="IPR016032">
    <property type="entry name" value="Sig_transdc_resp-reg_C-effctor"/>
</dbReference>
<feature type="domain" description="HTH luxR-type" evidence="4">
    <location>
        <begin position="156"/>
        <end position="221"/>
    </location>
</feature>
<accession>B9XAQ5</accession>
<dbReference type="CDD" id="cd06170">
    <property type="entry name" value="LuxR_C_like"/>
    <property type="match status" value="1"/>
</dbReference>
<comment type="caution">
    <text evidence="6">The sequence shown here is derived from an EMBL/GenBank/DDBJ whole genome shotgun (WGS) entry which is preliminary data.</text>
</comment>
<dbReference type="GO" id="GO:0003677">
    <property type="term" value="F:DNA binding"/>
    <property type="evidence" value="ECO:0007669"/>
    <property type="project" value="UniProtKB-KW"/>
</dbReference>
<dbReference type="SMART" id="SM00448">
    <property type="entry name" value="REC"/>
    <property type="match status" value="1"/>
</dbReference>
<dbReference type="SUPFAM" id="SSF52172">
    <property type="entry name" value="CheY-like"/>
    <property type="match status" value="1"/>
</dbReference>
<evidence type="ECO:0000313" key="7">
    <source>
        <dbReference type="Proteomes" id="UP000003688"/>
    </source>
</evidence>
<evidence type="ECO:0000256" key="1">
    <source>
        <dbReference type="ARBA" id="ARBA00022553"/>
    </source>
</evidence>
<dbReference type="InterPro" id="IPR001789">
    <property type="entry name" value="Sig_transdc_resp-reg_receiver"/>
</dbReference>
<feature type="domain" description="Response regulatory" evidence="5">
    <location>
        <begin position="14"/>
        <end position="130"/>
    </location>
</feature>
<feature type="modified residue" description="4-aspartylphosphate" evidence="3">
    <location>
        <position position="65"/>
    </location>
</feature>
<dbReference type="InterPro" id="IPR039420">
    <property type="entry name" value="WalR-like"/>
</dbReference>
<reference evidence="6 7" key="1">
    <citation type="journal article" date="2011" name="J. Bacteriol.">
        <title>Genome sequence of 'Pedosphaera parvula' Ellin514, an aerobic Verrucomicrobial isolate from pasture soil.</title>
        <authorList>
            <person name="Kant R."/>
            <person name="van Passel M.W."/>
            <person name="Sangwan P."/>
            <person name="Palva A."/>
            <person name="Lucas S."/>
            <person name="Copeland A."/>
            <person name="Lapidus A."/>
            <person name="Glavina Del Rio T."/>
            <person name="Dalin E."/>
            <person name="Tice H."/>
            <person name="Bruce D."/>
            <person name="Goodwin L."/>
            <person name="Pitluck S."/>
            <person name="Chertkov O."/>
            <person name="Larimer F.W."/>
            <person name="Land M.L."/>
            <person name="Hauser L."/>
            <person name="Brettin T.S."/>
            <person name="Detter J.C."/>
            <person name="Han S."/>
            <person name="de Vos W.M."/>
            <person name="Janssen P.H."/>
            <person name="Smidt H."/>
        </authorList>
    </citation>
    <scope>NUCLEOTIDE SEQUENCE [LARGE SCALE GENOMIC DNA]</scope>
    <source>
        <strain evidence="6 7">Ellin514</strain>
    </source>
</reference>
<dbReference type="EMBL" id="ABOX02000002">
    <property type="protein sequence ID" value="EEF63090.1"/>
    <property type="molecule type" value="Genomic_DNA"/>
</dbReference>
<evidence type="ECO:0000259" key="4">
    <source>
        <dbReference type="PROSITE" id="PS50043"/>
    </source>
</evidence>
<dbReference type="Pfam" id="PF00072">
    <property type="entry name" value="Response_reg"/>
    <property type="match status" value="1"/>
</dbReference>
<keyword evidence="2" id="KW-0238">DNA-binding</keyword>
<name>B9XAQ5_PEDPL</name>
<evidence type="ECO:0000256" key="3">
    <source>
        <dbReference type="PROSITE-ProRule" id="PRU00169"/>
    </source>
</evidence>
<dbReference type="PANTHER" id="PTHR43214:SF43">
    <property type="entry name" value="TWO-COMPONENT RESPONSE REGULATOR"/>
    <property type="match status" value="1"/>
</dbReference>
<dbReference type="InterPro" id="IPR058245">
    <property type="entry name" value="NreC/VraR/RcsB-like_REC"/>
</dbReference>
<evidence type="ECO:0000259" key="5">
    <source>
        <dbReference type="PROSITE" id="PS50110"/>
    </source>
</evidence>
<dbReference type="GO" id="GO:0000160">
    <property type="term" value="P:phosphorelay signal transduction system"/>
    <property type="evidence" value="ECO:0007669"/>
    <property type="project" value="InterPro"/>
</dbReference>
<dbReference type="CDD" id="cd17535">
    <property type="entry name" value="REC_NarL-like"/>
    <property type="match status" value="1"/>
</dbReference>
<dbReference type="InterPro" id="IPR011006">
    <property type="entry name" value="CheY-like_superfamily"/>
</dbReference>
<sequence length="229" mass="25389">MNQKKKTSPAKATKILLVDDHPMMREGLRQIIGNEIDLAVCGEAENAFQALELVKSEKPDLVLADITLPDKNGLELLKDLQAQHPKLPVLVISMHDEALYAERVLRAGGRGYIMKHEGGKKIMQAIRHVLSGQIFVSEKMSARILELFSGHGTQAASSPIENLTDREFEVFRLIGEGLSTKEIAANMHVSAKTVEVHRMNIKTKLGLKTAAELIRYTVRWVESQSTSGL</sequence>
<dbReference type="PANTHER" id="PTHR43214">
    <property type="entry name" value="TWO-COMPONENT RESPONSE REGULATOR"/>
    <property type="match status" value="1"/>
</dbReference>
<dbReference type="OrthoDB" id="191163at2"/>
<proteinExistence type="predicted"/>
<gene>
    <name evidence="6" type="ORF">Cflav_PD5725</name>
</gene>
<dbReference type="InterPro" id="IPR000792">
    <property type="entry name" value="Tscrpt_reg_LuxR_C"/>
</dbReference>
<dbReference type="SUPFAM" id="SSF46894">
    <property type="entry name" value="C-terminal effector domain of the bipartite response regulators"/>
    <property type="match status" value="1"/>
</dbReference>
<dbReference type="GO" id="GO:0006355">
    <property type="term" value="P:regulation of DNA-templated transcription"/>
    <property type="evidence" value="ECO:0007669"/>
    <property type="project" value="InterPro"/>
</dbReference>
<dbReference type="SMART" id="SM00421">
    <property type="entry name" value="HTH_LUXR"/>
    <property type="match status" value="1"/>
</dbReference>
<protein>
    <submittedName>
        <fullName evidence="6">Two component transcriptional regulator, LuxR family</fullName>
    </submittedName>
</protein>
<dbReference type="PROSITE" id="PS50110">
    <property type="entry name" value="RESPONSE_REGULATORY"/>
    <property type="match status" value="1"/>
</dbReference>
<evidence type="ECO:0000256" key="2">
    <source>
        <dbReference type="ARBA" id="ARBA00023125"/>
    </source>
</evidence>
<keyword evidence="1 3" id="KW-0597">Phosphoprotein</keyword>
<dbReference type="PROSITE" id="PS50043">
    <property type="entry name" value="HTH_LUXR_2"/>
    <property type="match status" value="1"/>
</dbReference>
<dbReference type="Gene3D" id="3.40.50.2300">
    <property type="match status" value="1"/>
</dbReference>
<dbReference type="Proteomes" id="UP000003688">
    <property type="component" value="Unassembled WGS sequence"/>
</dbReference>
<dbReference type="AlphaFoldDB" id="B9XAQ5"/>
<dbReference type="PROSITE" id="PS00622">
    <property type="entry name" value="HTH_LUXR_1"/>
    <property type="match status" value="1"/>
</dbReference>